<dbReference type="STRING" id="48709.A0A1D2N327"/>
<evidence type="ECO:0000256" key="4">
    <source>
        <dbReference type="ARBA" id="ARBA00022892"/>
    </source>
</evidence>
<dbReference type="GO" id="GO:0005774">
    <property type="term" value="C:vacuolar membrane"/>
    <property type="evidence" value="ECO:0007669"/>
    <property type="project" value="TreeGrafter"/>
</dbReference>
<evidence type="ECO:0000256" key="3">
    <source>
        <dbReference type="ARBA" id="ARBA00022448"/>
    </source>
</evidence>
<evidence type="ECO:0000256" key="7">
    <source>
        <dbReference type="ARBA" id="ARBA00040047"/>
    </source>
</evidence>
<dbReference type="GO" id="GO:0016192">
    <property type="term" value="P:vesicle-mediated transport"/>
    <property type="evidence" value="ECO:0007669"/>
    <property type="project" value="UniProtKB-KW"/>
</dbReference>
<proteinExistence type="inferred from homology"/>
<keyword evidence="6" id="KW-0472">Membrane</keyword>
<keyword evidence="5" id="KW-0653">Protein transport</keyword>
<evidence type="ECO:0000256" key="5">
    <source>
        <dbReference type="ARBA" id="ARBA00022927"/>
    </source>
</evidence>
<dbReference type="AlphaFoldDB" id="A0A1D2N327"/>
<dbReference type="GO" id="GO:0006886">
    <property type="term" value="P:intracellular protein transport"/>
    <property type="evidence" value="ECO:0007669"/>
    <property type="project" value="InterPro"/>
</dbReference>
<dbReference type="InterPro" id="IPR011990">
    <property type="entry name" value="TPR-like_helical_dom_sf"/>
</dbReference>
<dbReference type="InterPro" id="IPR000744">
    <property type="entry name" value="NSF_attach"/>
</dbReference>
<evidence type="ECO:0000256" key="2">
    <source>
        <dbReference type="ARBA" id="ARBA00010050"/>
    </source>
</evidence>
<evidence type="ECO:0000256" key="1">
    <source>
        <dbReference type="ARBA" id="ARBA00004170"/>
    </source>
</evidence>
<keyword evidence="11" id="KW-1185">Reference proteome</keyword>
<dbReference type="FunFam" id="1.25.40.10:FF:000477">
    <property type="entry name" value="gamma-soluble NSF attachment protein"/>
    <property type="match status" value="1"/>
</dbReference>
<comment type="caution">
    <text evidence="10">The sequence shown here is derived from an EMBL/GenBank/DDBJ whole genome shotgun (WGS) entry which is preliminary data.</text>
</comment>
<evidence type="ECO:0000256" key="9">
    <source>
        <dbReference type="SAM" id="MobiDB-lite"/>
    </source>
</evidence>
<evidence type="ECO:0000256" key="8">
    <source>
        <dbReference type="ARBA" id="ARBA00042485"/>
    </source>
</evidence>
<reference evidence="10 11" key="1">
    <citation type="journal article" date="2016" name="Genome Biol. Evol.">
        <title>Gene Family Evolution Reflects Adaptation to Soil Environmental Stressors in the Genome of the Collembolan Orchesella cincta.</title>
        <authorList>
            <person name="Faddeeva-Vakhrusheva A."/>
            <person name="Derks M.F."/>
            <person name="Anvar S.Y."/>
            <person name="Agamennone V."/>
            <person name="Suring W."/>
            <person name="Smit S."/>
            <person name="van Straalen N.M."/>
            <person name="Roelofs D."/>
        </authorList>
    </citation>
    <scope>NUCLEOTIDE SEQUENCE [LARGE SCALE GENOMIC DNA]</scope>
    <source>
        <tissue evidence="10">Mixed pool</tissue>
    </source>
</reference>
<organism evidence="10 11">
    <name type="scientific">Orchesella cincta</name>
    <name type="common">Springtail</name>
    <name type="synonym">Podura cincta</name>
    <dbReference type="NCBI Taxonomy" id="48709"/>
    <lineage>
        <taxon>Eukaryota</taxon>
        <taxon>Metazoa</taxon>
        <taxon>Ecdysozoa</taxon>
        <taxon>Arthropoda</taxon>
        <taxon>Hexapoda</taxon>
        <taxon>Collembola</taxon>
        <taxon>Entomobryomorpha</taxon>
        <taxon>Entomobryoidea</taxon>
        <taxon>Orchesellidae</taxon>
        <taxon>Orchesellinae</taxon>
        <taxon>Orchesella</taxon>
    </lineage>
</organism>
<dbReference type="OMA" id="ANRACCL"/>
<dbReference type="GO" id="GO:0019905">
    <property type="term" value="F:syntaxin binding"/>
    <property type="evidence" value="ECO:0007669"/>
    <property type="project" value="TreeGrafter"/>
</dbReference>
<evidence type="ECO:0000313" key="11">
    <source>
        <dbReference type="Proteomes" id="UP000094527"/>
    </source>
</evidence>
<keyword evidence="3" id="KW-0813">Transport</keyword>
<dbReference type="Gene3D" id="1.25.40.10">
    <property type="entry name" value="Tetratricopeptide repeat domain"/>
    <property type="match status" value="1"/>
</dbReference>
<name>A0A1D2N327_ORCCI</name>
<keyword evidence="4" id="KW-0931">ER-Golgi transport</keyword>
<sequence>MAAANAKKIEEAQEHIKNAEKCLKTTLLKWKADYDIAADAYNKAAACYKSTKSYQECKDCLLKAADCYKKNNSLFSAARCYDQAGLVCKELGQLEEIATFAERACIMYQQHGSPDAGALCLDRAAKMIETQFPERAVDLYKRGVDVVMIEDRPRQASEFCAKFSRLLVRLKMYDEAADAIRREISLNQQSENIPAIGRLVVALVLVQLAREDYVAAEKAFKEWGNNCEVEEIVAMETLLRGYDEEDAEVARKALHSPFIRHMDVEYAKLARDLKLPQGIVAPSKPQVRENAAPSYKSVADAAQQDDDDGESQQGGLC</sequence>
<dbReference type="SUPFAM" id="SSF48452">
    <property type="entry name" value="TPR-like"/>
    <property type="match status" value="1"/>
</dbReference>
<dbReference type="Proteomes" id="UP000094527">
    <property type="component" value="Unassembled WGS sequence"/>
</dbReference>
<dbReference type="PANTHER" id="PTHR13768:SF2">
    <property type="entry name" value="GAMMA-SOLUBLE NSF ATTACHMENT PROTEIN"/>
    <property type="match status" value="1"/>
</dbReference>
<dbReference type="PANTHER" id="PTHR13768">
    <property type="entry name" value="SOLUBLE NSF ATTACHMENT PROTEIN SNAP"/>
    <property type="match status" value="1"/>
</dbReference>
<feature type="region of interest" description="Disordered" evidence="9">
    <location>
        <begin position="281"/>
        <end position="317"/>
    </location>
</feature>
<comment type="subcellular location">
    <subcellularLocation>
        <location evidence="1">Membrane</location>
        <topology evidence="1">Peripheral membrane protein</topology>
    </subcellularLocation>
</comment>
<gene>
    <name evidence="10" type="ORF">Ocin01_07008</name>
</gene>
<dbReference type="EMBL" id="LJIJ01000263">
    <property type="protein sequence ID" value="ODM99683.1"/>
    <property type="molecule type" value="Genomic_DNA"/>
</dbReference>
<dbReference type="Pfam" id="PF14938">
    <property type="entry name" value="SNAP"/>
    <property type="match status" value="1"/>
</dbReference>
<evidence type="ECO:0000313" key="10">
    <source>
        <dbReference type="EMBL" id="ODM99683.1"/>
    </source>
</evidence>
<accession>A0A1D2N327</accession>
<comment type="similarity">
    <text evidence="2">Belongs to the SNAP family.</text>
</comment>
<dbReference type="GO" id="GO:0005483">
    <property type="term" value="F:soluble NSF attachment protein activity"/>
    <property type="evidence" value="ECO:0007669"/>
    <property type="project" value="TreeGrafter"/>
</dbReference>
<dbReference type="GO" id="GO:0031201">
    <property type="term" value="C:SNARE complex"/>
    <property type="evidence" value="ECO:0007669"/>
    <property type="project" value="TreeGrafter"/>
</dbReference>
<protein>
    <recommendedName>
        <fullName evidence="7">Gamma-soluble NSF attachment protein</fullName>
    </recommendedName>
    <alternativeName>
        <fullName evidence="8">N-ethylmaleimide-sensitive factor attachment protein gamma</fullName>
    </alternativeName>
</protein>
<dbReference type="OrthoDB" id="26569at2759"/>
<evidence type="ECO:0000256" key="6">
    <source>
        <dbReference type="ARBA" id="ARBA00023136"/>
    </source>
</evidence>